<evidence type="ECO:0000256" key="11">
    <source>
        <dbReference type="ARBA" id="ARBA00023180"/>
    </source>
</evidence>
<feature type="transmembrane region" description="Helical" evidence="12">
    <location>
        <begin position="690"/>
        <end position="713"/>
    </location>
</feature>
<evidence type="ECO:0000256" key="2">
    <source>
        <dbReference type="ARBA" id="ARBA00009592"/>
    </source>
</evidence>
<dbReference type="SMART" id="SM00369">
    <property type="entry name" value="LRR_TYP"/>
    <property type="match status" value="8"/>
</dbReference>
<comment type="similarity">
    <text evidence="2">Belongs to the RLP family.</text>
</comment>
<protein>
    <recommendedName>
        <fullName evidence="13">Leucine-rich repeat-containing N-terminal plant-type domain-containing protein</fullName>
    </recommendedName>
</protein>
<evidence type="ECO:0000256" key="4">
    <source>
        <dbReference type="ARBA" id="ARBA00022614"/>
    </source>
</evidence>
<dbReference type="Gene3D" id="3.80.10.10">
    <property type="entry name" value="Ribonuclease Inhibitor"/>
    <property type="match status" value="4"/>
</dbReference>
<keyword evidence="4" id="KW-0433">Leucine-rich repeat</keyword>
<keyword evidence="8 12" id="KW-1133">Transmembrane helix</keyword>
<keyword evidence="5 12" id="KW-0812">Transmembrane</keyword>
<dbReference type="AlphaFoldDB" id="A0A7N2L567"/>
<evidence type="ECO:0000256" key="8">
    <source>
        <dbReference type="ARBA" id="ARBA00022989"/>
    </source>
</evidence>
<organism evidence="14 15">
    <name type="scientific">Quercus lobata</name>
    <name type="common">Valley oak</name>
    <dbReference type="NCBI Taxonomy" id="97700"/>
    <lineage>
        <taxon>Eukaryota</taxon>
        <taxon>Viridiplantae</taxon>
        <taxon>Streptophyta</taxon>
        <taxon>Embryophyta</taxon>
        <taxon>Tracheophyta</taxon>
        <taxon>Spermatophyta</taxon>
        <taxon>Magnoliopsida</taxon>
        <taxon>eudicotyledons</taxon>
        <taxon>Gunneridae</taxon>
        <taxon>Pentapetalae</taxon>
        <taxon>rosids</taxon>
        <taxon>fabids</taxon>
        <taxon>Fagales</taxon>
        <taxon>Fagaceae</taxon>
        <taxon>Quercus</taxon>
    </lineage>
</organism>
<dbReference type="EMBL" id="LRBV02000003">
    <property type="status" value="NOT_ANNOTATED_CDS"/>
    <property type="molecule type" value="Genomic_DNA"/>
</dbReference>
<dbReference type="GO" id="GO:0005886">
    <property type="term" value="C:plasma membrane"/>
    <property type="evidence" value="ECO:0007669"/>
    <property type="project" value="UniProtKB-SubCell"/>
</dbReference>
<accession>A0A7N2L567</accession>
<dbReference type="PANTHER" id="PTHR48061">
    <property type="entry name" value="LEUCINE-RICH REPEAT RECEPTOR PROTEIN KINASE EMS1-LIKE-RELATED"/>
    <property type="match status" value="1"/>
</dbReference>
<dbReference type="FunFam" id="3.80.10.10:FF:000041">
    <property type="entry name" value="LRR receptor-like serine/threonine-protein kinase ERECTA"/>
    <property type="match status" value="1"/>
</dbReference>
<keyword evidence="11" id="KW-0325">Glycoprotein</keyword>
<keyword evidence="10" id="KW-0675">Receptor</keyword>
<evidence type="ECO:0000259" key="13">
    <source>
        <dbReference type="Pfam" id="PF08263"/>
    </source>
</evidence>
<dbReference type="EnsemblPlants" id="QL03p010867:mrna">
    <property type="protein sequence ID" value="QL03p010867:mrna"/>
    <property type="gene ID" value="QL03p010867"/>
</dbReference>
<evidence type="ECO:0000256" key="1">
    <source>
        <dbReference type="ARBA" id="ARBA00004251"/>
    </source>
</evidence>
<evidence type="ECO:0000256" key="10">
    <source>
        <dbReference type="ARBA" id="ARBA00023170"/>
    </source>
</evidence>
<keyword evidence="9 12" id="KW-0472">Membrane</keyword>
<name>A0A7N2L567_QUELO</name>
<sequence length="745" mass="84108">MHPLCHDDERSALLQFKQSFTIEESASSFPIACGRVKSWTLGENSTDCCSWDGVDCVEDTGHVIGLDLNSSCLYGRQSFENDTSQSSSFYVFGPDPIRSFKVVLQLSSLGLGWNRDSKKSLLQLGRLSLTSLVENLTLLEDLDLSRVSISSTVPNIFATMSNLRSLYLFDCGMYGDFPKGIFMLPNLRILDVNHNEDLNGSWPDFQYWRSPLEQSINFSSELPSSKGNLSSLIALEMPSCNLLGSIPSSIGNLTNLIYLDLSNNILVGNIPSSIENFIQLGLLCLHNNHLTGLIPSRLANLTLLIILDMSYNQLTSPIPLGLRKLTLLNELGLAGNEFEGKFPIFIFNLRNLNFLDISNNYLGGIKWICNMTFLHVLDVSNNNFNGSLPECLHNMFSGSKLRMISLRGNKFQGLLPRSLANCTMLEAFDVSNNQFSDTFLSWLENLPNLEILILRSNQFYGKILESPETNYEFPNLRILDLSYNIFTGNLPLNSFRNWNALKLDKHDHPLTYIHEKQYFNVGTHRLYYYYDYSMKITNKGMDTVYNKAQHFFRAIDMSSNRFVGEIPKSIGDLKELNMLNLSNNFLTRHIPVSLGNLTQLESLDFSQNRLSGEIPPQLTQLTFLEWFNVSHNYLSGSIPEGNQFNTFETSSFEGNLGLCGNPLSKKCWDFGSSPAVFDRSLDSPGFHFEFGWKIVFVGYGFGFIVGVIIGNIATTRKDDRLKKAFEMTQSTTSTVMELEKGTYRN</sequence>
<dbReference type="FunCoup" id="A0A7N2L567">
    <property type="interactions" value="314"/>
</dbReference>
<feature type="domain" description="Leucine-rich repeat-containing N-terminal plant-type" evidence="13">
    <location>
        <begin position="6"/>
        <end position="56"/>
    </location>
</feature>
<dbReference type="InterPro" id="IPR013210">
    <property type="entry name" value="LRR_N_plant-typ"/>
</dbReference>
<dbReference type="Gramene" id="QL03p010867:mrna">
    <property type="protein sequence ID" value="QL03p010867:mrna"/>
    <property type="gene ID" value="QL03p010867"/>
</dbReference>
<evidence type="ECO:0000256" key="5">
    <source>
        <dbReference type="ARBA" id="ARBA00022692"/>
    </source>
</evidence>
<dbReference type="InterPro" id="IPR001611">
    <property type="entry name" value="Leu-rich_rpt"/>
</dbReference>
<reference evidence="14" key="2">
    <citation type="submission" date="2021-01" db="UniProtKB">
        <authorList>
            <consortium name="EnsemblPlants"/>
        </authorList>
    </citation>
    <scope>IDENTIFICATION</scope>
</reference>
<dbReference type="Proteomes" id="UP000594261">
    <property type="component" value="Chromosome 3"/>
</dbReference>
<evidence type="ECO:0000256" key="9">
    <source>
        <dbReference type="ARBA" id="ARBA00023136"/>
    </source>
</evidence>
<keyword evidence="15" id="KW-1185">Reference proteome</keyword>
<dbReference type="SUPFAM" id="SSF52058">
    <property type="entry name" value="L domain-like"/>
    <property type="match status" value="3"/>
</dbReference>
<dbReference type="InterPro" id="IPR032675">
    <property type="entry name" value="LRR_dom_sf"/>
</dbReference>
<evidence type="ECO:0000313" key="15">
    <source>
        <dbReference type="Proteomes" id="UP000594261"/>
    </source>
</evidence>
<dbReference type="FunFam" id="3.80.10.10:FF:000213">
    <property type="entry name" value="Tyrosine-sulfated glycopeptide receptor 1"/>
    <property type="match status" value="1"/>
</dbReference>
<dbReference type="InParanoid" id="A0A7N2L567"/>
<reference evidence="14 15" key="1">
    <citation type="journal article" date="2016" name="G3 (Bethesda)">
        <title>First Draft Assembly and Annotation of the Genome of a California Endemic Oak Quercus lobata Nee (Fagaceae).</title>
        <authorList>
            <person name="Sork V.L."/>
            <person name="Fitz-Gibbon S.T."/>
            <person name="Puiu D."/>
            <person name="Crepeau M."/>
            <person name="Gugger P.F."/>
            <person name="Sherman R."/>
            <person name="Stevens K."/>
            <person name="Langley C.H."/>
            <person name="Pellegrini M."/>
            <person name="Salzberg S.L."/>
        </authorList>
    </citation>
    <scope>NUCLEOTIDE SEQUENCE [LARGE SCALE GENOMIC DNA]</scope>
    <source>
        <strain evidence="14 15">cv. SW786</strain>
    </source>
</reference>
<dbReference type="InterPro" id="IPR046956">
    <property type="entry name" value="RLP23-like"/>
</dbReference>
<dbReference type="Pfam" id="PF08263">
    <property type="entry name" value="LRRNT_2"/>
    <property type="match status" value="1"/>
</dbReference>
<dbReference type="Pfam" id="PF13855">
    <property type="entry name" value="LRR_8"/>
    <property type="match status" value="1"/>
</dbReference>
<evidence type="ECO:0000256" key="12">
    <source>
        <dbReference type="SAM" id="Phobius"/>
    </source>
</evidence>
<proteinExistence type="inferred from homology"/>
<comment type="subcellular location">
    <subcellularLocation>
        <location evidence="1">Cell membrane</location>
        <topology evidence="1">Single-pass type I membrane protein</topology>
    </subcellularLocation>
</comment>
<evidence type="ECO:0000313" key="14">
    <source>
        <dbReference type="EnsemblPlants" id="QL03p010867:mrna"/>
    </source>
</evidence>
<dbReference type="InterPro" id="IPR003591">
    <property type="entry name" value="Leu-rich_rpt_typical-subtyp"/>
</dbReference>
<dbReference type="PANTHER" id="PTHR48061:SF12">
    <property type="entry name" value="DISEASE RESISTANCE LIKE PROTEIN"/>
    <property type="match status" value="1"/>
</dbReference>
<evidence type="ECO:0000256" key="7">
    <source>
        <dbReference type="ARBA" id="ARBA00022737"/>
    </source>
</evidence>
<keyword evidence="7" id="KW-0677">Repeat</keyword>
<dbReference type="Pfam" id="PF00560">
    <property type="entry name" value="LRR_1"/>
    <property type="match status" value="6"/>
</dbReference>
<dbReference type="OMA" id="SCMSSAN"/>
<keyword evidence="3" id="KW-1003">Cell membrane</keyword>
<keyword evidence="6" id="KW-0732">Signal</keyword>
<evidence type="ECO:0000256" key="3">
    <source>
        <dbReference type="ARBA" id="ARBA00022475"/>
    </source>
</evidence>
<evidence type="ECO:0000256" key="6">
    <source>
        <dbReference type="ARBA" id="ARBA00022729"/>
    </source>
</evidence>